<evidence type="ECO:0000256" key="4">
    <source>
        <dbReference type="ARBA" id="ARBA00022692"/>
    </source>
</evidence>
<evidence type="ECO:0000256" key="2">
    <source>
        <dbReference type="ARBA" id="ARBA00006772"/>
    </source>
</evidence>
<protein>
    <submittedName>
        <fullName evidence="8">Uncharacterized protein</fullName>
    </submittedName>
</protein>
<accession>A0A8S4Q798</accession>
<dbReference type="PANTHER" id="PTHR10283">
    <property type="entry name" value="SOLUTE CARRIER FAMILY 13 MEMBER"/>
    <property type="match status" value="1"/>
</dbReference>
<feature type="transmembrane region" description="Helical" evidence="7">
    <location>
        <begin position="325"/>
        <end position="347"/>
    </location>
</feature>
<feature type="transmembrane region" description="Helical" evidence="7">
    <location>
        <begin position="12"/>
        <end position="35"/>
    </location>
</feature>
<evidence type="ECO:0000256" key="7">
    <source>
        <dbReference type="SAM" id="Phobius"/>
    </source>
</evidence>
<feature type="transmembrane region" description="Helical" evidence="7">
    <location>
        <begin position="560"/>
        <end position="579"/>
    </location>
</feature>
<dbReference type="AlphaFoldDB" id="A0A8S4Q798"/>
<evidence type="ECO:0000313" key="8">
    <source>
        <dbReference type="EMBL" id="CAH1801301.1"/>
    </source>
</evidence>
<evidence type="ECO:0000256" key="1">
    <source>
        <dbReference type="ARBA" id="ARBA00004141"/>
    </source>
</evidence>
<evidence type="ECO:0000256" key="5">
    <source>
        <dbReference type="ARBA" id="ARBA00022989"/>
    </source>
</evidence>
<dbReference type="GO" id="GO:0015141">
    <property type="term" value="F:succinate transmembrane transporter activity"/>
    <property type="evidence" value="ECO:0007669"/>
    <property type="project" value="UniProtKB-ARBA"/>
</dbReference>
<feature type="transmembrane region" description="Helical" evidence="7">
    <location>
        <begin position="86"/>
        <end position="104"/>
    </location>
</feature>
<organism evidence="8 9">
    <name type="scientific">Owenia fusiformis</name>
    <name type="common">Polychaete worm</name>
    <dbReference type="NCBI Taxonomy" id="6347"/>
    <lineage>
        <taxon>Eukaryota</taxon>
        <taxon>Metazoa</taxon>
        <taxon>Spiralia</taxon>
        <taxon>Lophotrochozoa</taxon>
        <taxon>Annelida</taxon>
        <taxon>Polychaeta</taxon>
        <taxon>Sedentaria</taxon>
        <taxon>Canalipalpata</taxon>
        <taxon>Sabellida</taxon>
        <taxon>Oweniida</taxon>
        <taxon>Oweniidae</taxon>
        <taxon>Owenia</taxon>
    </lineage>
</organism>
<dbReference type="InterPro" id="IPR001898">
    <property type="entry name" value="SLC13A/DASS"/>
</dbReference>
<evidence type="ECO:0000313" key="9">
    <source>
        <dbReference type="Proteomes" id="UP000749559"/>
    </source>
</evidence>
<dbReference type="Proteomes" id="UP000749559">
    <property type="component" value="Unassembled WGS sequence"/>
</dbReference>
<comment type="caution">
    <text evidence="8">The sequence shown here is derived from an EMBL/GenBank/DDBJ whole genome shotgun (WGS) entry which is preliminary data.</text>
</comment>
<sequence>MAYNVKKFFLELWRFKGSLVMVLTPLLLLPLPLVINTSEAKCAYVMILMAVYWITEVIPIAITSLLPMVLLPLMGVMESEDLAKNYMKDTQMLFVGGLIVAVAIEKSNLHRRIALGVLLLVGSKPQWLMLGFMLPTWFLSMWISNTATTAMMIPVVEAVLQQLTETRKLKQKKISGETPLTGPSPRNSDVSLNGVPAIYSVREDKDASLKYDVTDLNGDTHSSSFPTKESLDVEDQVFKQVDLKDKGEFEVREASQKGDISGYVPVSKADKEFIQLCKGMSLCVCYSANVGGMSTITGTGPNLIMKGQVDLVFQKHGLESSGVNFTTWMLFGLPIACICLILAWIWLQIVYYGPRKFLSCFSKDKNPDETAAVKRVIRAEYEKLGKMKFREVVTLAHFVMLALLWLTREPEFIPGWAAAFTKGYVTDATPALFIAILLFLMPIEWPEFLCCRTCSKTEKGKSKPVDPLMDWYTVQHKLPWSVILLLGGGYALADASGESGLSKWISQQLVGLSNLNPVVMVLVICISVALFTEITSNSAVTTLLMPILADVAEAVDVNPLYLMFPAAISASFAFMLPVATPPNAIVFSYGRVKVIDMAKAGIGMNILCVLVVTLAVQTWGMAFFNLDKIPWETNPTNVTTAASINM</sequence>
<evidence type="ECO:0000256" key="3">
    <source>
        <dbReference type="ARBA" id="ARBA00022448"/>
    </source>
</evidence>
<dbReference type="OrthoDB" id="6493944at2759"/>
<feature type="transmembrane region" description="Helical" evidence="7">
    <location>
        <begin position="600"/>
        <end position="624"/>
    </location>
</feature>
<dbReference type="Pfam" id="PF00939">
    <property type="entry name" value="Na_sulph_symp"/>
    <property type="match status" value="1"/>
</dbReference>
<evidence type="ECO:0000256" key="6">
    <source>
        <dbReference type="ARBA" id="ARBA00023136"/>
    </source>
</evidence>
<keyword evidence="9" id="KW-1185">Reference proteome</keyword>
<feature type="transmembrane region" description="Helical" evidence="7">
    <location>
        <begin position="42"/>
        <end position="66"/>
    </location>
</feature>
<dbReference type="GO" id="GO:0005886">
    <property type="term" value="C:plasma membrane"/>
    <property type="evidence" value="ECO:0007669"/>
    <property type="project" value="TreeGrafter"/>
</dbReference>
<feature type="transmembrane region" description="Helical" evidence="7">
    <location>
        <begin position="389"/>
        <end position="407"/>
    </location>
</feature>
<feature type="transmembrane region" description="Helical" evidence="7">
    <location>
        <begin position="518"/>
        <end position="540"/>
    </location>
</feature>
<keyword evidence="4 7" id="KW-0812">Transmembrane</keyword>
<dbReference type="PANTHER" id="PTHR10283:SF82">
    <property type="entry name" value="SOLUTE CARRIER FAMILY 13 MEMBER 2"/>
    <property type="match status" value="1"/>
</dbReference>
<dbReference type="PROSITE" id="PS01271">
    <property type="entry name" value="NA_SULFATE"/>
    <property type="match status" value="1"/>
</dbReference>
<proteinExistence type="inferred from homology"/>
<dbReference type="InterPro" id="IPR031312">
    <property type="entry name" value="Na/sul_symport_CS"/>
</dbReference>
<keyword evidence="5 7" id="KW-1133">Transmembrane helix</keyword>
<feature type="transmembrane region" description="Helical" evidence="7">
    <location>
        <begin position="419"/>
        <end position="440"/>
    </location>
</feature>
<keyword evidence="3" id="KW-0813">Transport</keyword>
<comment type="similarity">
    <text evidence="2">Belongs to the SLC13A/DASS transporter (TC 2.A.47) family. NADC subfamily.</text>
</comment>
<reference evidence="8" key="1">
    <citation type="submission" date="2022-03" db="EMBL/GenBank/DDBJ databases">
        <authorList>
            <person name="Martin C."/>
        </authorList>
    </citation>
    <scope>NUCLEOTIDE SEQUENCE</scope>
</reference>
<feature type="transmembrane region" description="Helical" evidence="7">
    <location>
        <begin position="139"/>
        <end position="160"/>
    </location>
</feature>
<comment type="subcellular location">
    <subcellularLocation>
        <location evidence="1">Membrane</location>
        <topology evidence="1">Multi-pass membrane protein</topology>
    </subcellularLocation>
</comment>
<name>A0A8S4Q798_OWEFU</name>
<gene>
    <name evidence="8" type="ORF">OFUS_LOCUS25106</name>
</gene>
<dbReference type="EMBL" id="CAIIXF020000012">
    <property type="protein sequence ID" value="CAH1801301.1"/>
    <property type="molecule type" value="Genomic_DNA"/>
</dbReference>
<keyword evidence="6 7" id="KW-0472">Membrane</keyword>
<dbReference type="CDD" id="cd01115">
    <property type="entry name" value="SLC13_permease"/>
    <property type="match status" value="1"/>
</dbReference>